<dbReference type="Gene3D" id="3.40.50.300">
    <property type="entry name" value="P-loop containing nucleotide triphosphate hydrolases"/>
    <property type="match status" value="1"/>
</dbReference>
<evidence type="ECO:0000313" key="5">
    <source>
        <dbReference type="EMBL" id="MBP1890009.1"/>
    </source>
</evidence>
<proteinExistence type="predicted"/>
<comment type="caution">
    <text evidence="5">The sequence shown here is derived from an EMBL/GenBank/DDBJ whole genome shotgun (WGS) entry which is preliminary data.</text>
</comment>
<dbReference type="CDD" id="cd03230">
    <property type="entry name" value="ABC_DR_subfamily_A"/>
    <property type="match status" value="1"/>
</dbReference>
<dbReference type="EMBL" id="JAGGJZ010000004">
    <property type="protein sequence ID" value="MBP1890009.1"/>
    <property type="molecule type" value="Genomic_DNA"/>
</dbReference>
<dbReference type="PANTHER" id="PTHR42939">
    <property type="entry name" value="ABC TRANSPORTER ATP-BINDING PROTEIN ALBC-RELATED"/>
    <property type="match status" value="1"/>
</dbReference>
<keyword evidence="3" id="KW-0067">ATP-binding</keyword>
<evidence type="ECO:0000256" key="1">
    <source>
        <dbReference type="ARBA" id="ARBA00022448"/>
    </source>
</evidence>
<keyword evidence="1" id="KW-0813">Transport</keyword>
<dbReference type="SUPFAM" id="SSF52540">
    <property type="entry name" value="P-loop containing nucleoside triphosphate hydrolases"/>
    <property type="match status" value="1"/>
</dbReference>
<dbReference type="SMART" id="SM00382">
    <property type="entry name" value="AAA"/>
    <property type="match status" value="1"/>
</dbReference>
<dbReference type="Proteomes" id="UP000783390">
    <property type="component" value="Unassembled WGS sequence"/>
</dbReference>
<dbReference type="PROSITE" id="PS00211">
    <property type="entry name" value="ABC_TRANSPORTER_1"/>
    <property type="match status" value="1"/>
</dbReference>
<dbReference type="Pfam" id="PF00005">
    <property type="entry name" value="ABC_tran"/>
    <property type="match status" value="1"/>
</dbReference>
<dbReference type="InterPro" id="IPR027417">
    <property type="entry name" value="P-loop_NTPase"/>
</dbReference>
<keyword evidence="6" id="KW-1185">Reference proteome</keyword>
<organism evidence="5 6">
    <name type="scientific">Clostridium moniliforme</name>
    <dbReference type="NCBI Taxonomy" id="39489"/>
    <lineage>
        <taxon>Bacteria</taxon>
        <taxon>Bacillati</taxon>
        <taxon>Bacillota</taxon>
        <taxon>Clostridia</taxon>
        <taxon>Eubacteriales</taxon>
        <taxon>Clostridiaceae</taxon>
        <taxon>Clostridium</taxon>
    </lineage>
</organism>
<name>A0ABS4F185_9CLOT</name>
<sequence>MLKIINLTKKFKKVPILKNINFNLNKGEVCVLAGPNGAGKSTTIKSIAGLLRYDGEIFIDNNLNKSIAGKKSFSYVPELPGLYPLLTVKEHIHFIAKAYGIGDYEEYANYLFNIFDLDDKLDKLGSELSKGMQQKVSLCVSLITKPKLLLLDEPMIGLDPKAIKELKNLILKLKNQGTTILISTHLLSSVEDLWDRVLLMKTGEIVLDKTKIELEEELMKSGENLEDIFFKYTDSKNNTNLEEGVI</sequence>
<dbReference type="InterPro" id="IPR003439">
    <property type="entry name" value="ABC_transporter-like_ATP-bd"/>
</dbReference>
<evidence type="ECO:0000313" key="6">
    <source>
        <dbReference type="Proteomes" id="UP000783390"/>
    </source>
</evidence>
<dbReference type="PANTHER" id="PTHR42939:SF1">
    <property type="entry name" value="ABC TRANSPORTER ATP-BINDING PROTEIN ALBC-RELATED"/>
    <property type="match status" value="1"/>
</dbReference>
<dbReference type="InterPro" id="IPR051782">
    <property type="entry name" value="ABC_Transporter_VariousFunc"/>
</dbReference>
<evidence type="ECO:0000256" key="2">
    <source>
        <dbReference type="ARBA" id="ARBA00022741"/>
    </source>
</evidence>
<keyword evidence="2" id="KW-0547">Nucleotide-binding</keyword>
<evidence type="ECO:0000259" key="4">
    <source>
        <dbReference type="PROSITE" id="PS50893"/>
    </source>
</evidence>
<protein>
    <submittedName>
        <fullName evidence="5">ABC-type multidrug transport system ATPase subunit</fullName>
    </submittedName>
</protein>
<dbReference type="RefSeq" id="WP_209796923.1">
    <property type="nucleotide sequence ID" value="NZ_JAGGJZ010000004.1"/>
</dbReference>
<evidence type="ECO:0000256" key="3">
    <source>
        <dbReference type="ARBA" id="ARBA00022840"/>
    </source>
</evidence>
<accession>A0ABS4F185</accession>
<reference evidence="5 6" key="1">
    <citation type="submission" date="2021-03" db="EMBL/GenBank/DDBJ databases">
        <title>Genomic Encyclopedia of Type Strains, Phase IV (KMG-IV): sequencing the most valuable type-strain genomes for metagenomic binning, comparative biology and taxonomic classification.</title>
        <authorList>
            <person name="Goeker M."/>
        </authorList>
    </citation>
    <scope>NUCLEOTIDE SEQUENCE [LARGE SCALE GENOMIC DNA]</scope>
    <source>
        <strain evidence="5 6">DSM 3984</strain>
    </source>
</reference>
<dbReference type="PROSITE" id="PS50893">
    <property type="entry name" value="ABC_TRANSPORTER_2"/>
    <property type="match status" value="1"/>
</dbReference>
<dbReference type="InterPro" id="IPR017871">
    <property type="entry name" value="ABC_transporter-like_CS"/>
</dbReference>
<feature type="domain" description="ABC transporter" evidence="4">
    <location>
        <begin position="2"/>
        <end position="227"/>
    </location>
</feature>
<dbReference type="InterPro" id="IPR003593">
    <property type="entry name" value="AAA+_ATPase"/>
</dbReference>
<gene>
    <name evidence="5" type="ORF">J2Z53_001593</name>
</gene>